<protein>
    <submittedName>
        <fullName evidence="4">TQXA domain-containing protein</fullName>
    </submittedName>
</protein>
<gene>
    <name evidence="4" type="ORF">HNR73_004473</name>
</gene>
<evidence type="ECO:0000259" key="3">
    <source>
        <dbReference type="Pfam" id="PF08341"/>
    </source>
</evidence>
<evidence type="ECO:0000256" key="2">
    <source>
        <dbReference type="SAM" id="SignalP"/>
    </source>
</evidence>
<dbReference type="NCBIfam" id="TIGR03934">
    <property type="entry name" value="TQXA_dom"/>
    <property type="match status" value="1"/>
</dbReference>
<keyword evidence="1" id="KW-0812">Transmembrane</keyword>
<reference evidence="4 5" key="1">
    <citation type="submission" date="2020-08" db="EMBL/GenBank/DDBJ databases">
        <title>Genomic Encyclopedia of Type Strains, Phase IV (KMG-IV): sequencing the most valuable type-strain genomes for metagenomic binning, comparative biology and taxonomic classification.</title>
        <authorList>
            <person name="Goeker M."/>
        </authorList>
    </citation>
    <scope>NUCLEOTIDE SEQUENCE [LARGE SCALE GENOMIC DNA]</scope>
    <source>
        <strain evidence="4 5">YIM 65646</strain>
    </source>
</reference>
<dbReference type="Pfam" id="PF08341">
    <property type="entry name" value="TED"/>
    <property type="match status" value="1"/>
</dbReference>
<dbReference type="EMBL" id="JACHGT010000009">
    <property type="protein sequence ID" value="MBB6036602.1"/>
    <property type="molecule type" value="Genomic_DNA"/>
</dbReference>
<dbReference type="InterPro" id="IPR013552">
    <property type="entry name" value="Thioester_dom"/>
</dbReference>
<dbReference type="AlphaFoldDB" id="A0A841FST6"/>
<accession>A0A841FST6</accession>
<keyword evidence="1" id="KW-1133">Transmembrane helix</keyword>
<organism evidence="4 5">
    <name type="scientific">Phytomonospora endophytica</name>
    <dbReference type="NCBI Taxonomy" id="714109"/>
    <lineage>
        <taxon>Bacteria</taxon>
        <taxon>Bacillati</taxon>
        <taxon>Actinomycetota</taxon>
        <taxon>Actinomycetes</taxon>
        <taxon>Micromonosporales</taxon>
        <taxon>Micromonosporaceae</taxon>
        <taxon>Phytomonospora</taxon>
    </lineage>
</organism>
<name>A0A841FST6_9ACTN</name>
<evidence type="ECO:0000313" key="5">
    <source>
        <dbReference type="Proteomes" id="UP000548476"/>
    </source>
</evidence>
<dbReference type="RefSeq" id="WP_184789436.1">
    <property type="nucleotide sequence ID" value="NZ_BONT01000031.1"/>
</dbReference>
<dbReference type="Proteomes" id="UP000548476">
    <property type="component" value="Unassembled WGS sequence"/>
</dbReference>
<keyword evidence="1" id="KW-0472">Membrane</keyword>
<proteinExistence type="predicted"/>
<sequence>MKTRLIKTALVAAVAGITLIGFAGTAQAEDPITTQDAEGTVSSKDGISVYNDATDGATSAHPLVLTAGGQEQYVYCIDLHTSLQFKHTYVEEDWETSGVANLGKIKWILHNAFPNVSAADLLANAKATLPDTYSEDEVDSFVYAATQAAIWHRSDGFNLRAEDSTKADDDVDAAVLAIYTYLTDADAELPDPGKPELAFSGSTTGKTSDKIKVDVDSNLGTITLKVDGGKAVDKDGKEITEIKGGQSFWLTSDKAGTVTVTGTGEINVPAGRIFLSKESLADPEKKSQKLILAGALVKPGEGKHAVKFTEAPALAVTGTSVTIMSIAGVALLGGGVALAMMFMRRRRAAAAVWGGDEDGLA</sequence>
<evidence type="ECO:0000313" key="4">
    <source>
        <dbReference type="EMBL" id="MBB6036602.1"/>
    </source>
</evidence>
<evidence type="ECO:0000256" key="1">
    <source>
        <dbReference type="SAM" id="Phobius"/>
    </source>
</evidence>
<feature type="domain" description="Thioester" evidence="3">
    <location>
        <begin position="74"/>
        <end position="185"/>
    </location>
</feature>
<keyword evidence="2" id="KW-0732">Signal</keyword>
<feature type="transmembrane region" description="Helical" evidence="1">
    <location>
        <begin position="321"/>
        <end position="343"/>
    </location>
</feature>
<feature type="chain" id="PRO_5032528634" evidence="2">
    <location>
        <begin position="29"/>
        <end position="361"/>
    </location>
</feature>
<comment type="caution">
    <text evidence="4">The sequence shown here is derived from an EMBL/GenBank/DDBJ whole genome shotgun (WGS) entry which is preliminary data.</text>
</comment>
<dbReference type="Gene3D" id="1.10.150.480">
    <property type="match status" value="1"/>
</dbReference>
<keyword evidence="5" id="KW-1185">Reference proteome</keyword>
<dbReference type="InterPro" id="IPR023849">
    <property type="entry name" value="TQXA_dom"/>
</dbReference>
<feature type="signal peptide" evidence="2">
    <location>
        <begin position="1"/>
        <end position="28"/>
    </location>
</feature>